<dbReference type="SUPFAM" id="SSF56801">
    <property type="entry name" value="Acetyl-CoA synthetase-like"/>
    <property type="match status" value="1"/>
</dbReference>
<dbReference type="Pfam" id="PF00501">
    <property type="entry name" value="AMP-binding"/>
    <property type="match status" value="1"/>
</dbReference>
<evidence type="ECO:0000256" key="3">
    <source>
        <dbReference type="ARBA" id="ARBA00022741"/>
    </source>
</evidence>
<proteinExistence type="inferred from homology"/>
<comment type="similarity">
    <text evidence="1">Belongs to the ATP-dependent AMP-binding enzyme family.</text>
</comment>
<dbReference type="RefSeq" id="WP_126450311.1">
    <property type="nucleotide sequence ID" value="NZ_AP018553.1"/>
</dbReference>
<evidence type="ECO:0000256" key="4">
    <source>
        <dbReference type="ARBA" id="ARBA00022840"/>
    </source>
</evidence>
<reference evidence="8" key="4">
    <citation type="submission" date="2020-09" db="EMBL/GenBank/DDBJ databases">
        <authorList>
            <person name="Sun Q."/>
            <person name="Ohkuma M."/>
        </authorList>
    </citation>
    <scope>NUCLEOTIDE SEQUENCE</scope>
    <source>
        <strain evidence="8">JCM 31740</strain>
    </source>
</reference>
<dbReference type="InterPro" id="IPR051087">
    <property type="entry name" value="Mitochondrial_ACSM"/>
</dbReference>
<feature type="domain" description="AMP-dependent synthetase/ligase" evidence="5">
    <location>
        <begin position="52"/>
        <end position="400"/>
    </location>
</feature>
<evidence type="ECO:0000313" key="8">
    <source>
        <dbReference type="EMBL" id="GGU01304.1"/>
    </source>
</evidence>
<evidence type="ECO:0000313" key="7">
    <source>
        <dbReference type="EMBL" id="BBD73174.1"/>
    </source>
</evidence>
<evidence type="ECO:0000259" key="6">
    <source>
        <dbReference type="Pfam" id="PF13193"/>
    </source>
</evidence>
<dbReference type="AlphaFoldDB" id="A0A348B4S2"/>
<dbReference type="PANTHER" id="PTHR43605:SF10">
    <property type="entry name" value="ACYL-COA SYNTHETASE MEDIUM CHAIN FAMILY MEMBER 3"/>
    <property type="match status" value="1"/>
</dbReference>
<dbReference type="Proteomes" id="UP000616143">
    <property type="component" value="Unassembled WGS sequence"/>
</dbReference>
<evidence type="ECO:0000256" key="1">
    <source>
        <dbReference type="ARBA" id="ARBA00006432"/>
    </source>
</evidence>
<dbReference type="InterPro" id="IPR025110">
    <property type="entry name" value="AMP-bd_C"/>
</dbReference>
<dbReference type="GO" id="GO:0005524">
    <property type="term" value="F:ATP binding"/>
    <property type="evidence" value="ECO:0007669"/>
    <property type="project" value="UniProtKB-KW"/>
</dbReference>
<dbReference type="Gene3D" id="3.30.300.30">
    <property type="match status" value="1"/>
</dbReference>
<sequence length="567" mass="63370">MDYASAVRQFADLSKSRDEVKASRLPGLLTSLNRIKQSRFNWAAEVFEGIHVRERGSTPALIWTNLDSGEEGKLTYSQLSTLADSVLSFLRKEGVKAGDSVYLMTPLVPEQWASMLAIVKGGMVGVPTAVNLTTRELSYRFSDLRPAAVIADQDSAARVEEAMGSMKPVKLVIGRREGWTSTDFLPKETVRPEDTSPHQQSLNYFTSGTTGLPKRVIHTASSYPVGSLSTAAFIGLKPGDLHLNLSAPGWAKFAWSSFFSPFNLGATVLAINYSGKLDASKYLNAAESLGVTTFCAPPTAWRQFVVQDLSNLKFDKLREAVSAGEPLNPEVIKVWRDRFEVTIRDFYGQTETTAMIGNLPWEEVTPGSMGRPSPMYDVVLLDDEGREIRSPGTVGHVAVKLSTWRPVGLFLGYSDDSKNRDAFRGGYYYTGDRAYFDERERWFFVGRSDDVIKTSDYRVGPFEVESAVIEHPAVAEVAVVGSPDPQRWQLVKAFVVLKPGYRASEELAREIASHCREVLMAYKVPRIVEFVDELPKTTSGKIRRNELRKLEEERRRRGERGEREYFV</sequence>
<dbReference type="GO" id="GO:0016405">
    <property type="term" value="F:CoA-ligase activity"/>
    <property type="evidence" value="ECO:0007669"/>
    <property type="project" value="UniProtKB-ARBA"/>
</dbReference>
<keyword evidence="3" id="KW-0547">Nucleotide-binding</keyword>
<evidence type="ECO:0000259" key="5">
    <source>
        <dbReference type="Pfam" id="PF00501"/>
    </source>
</evidence>
<dbReference type="InterPro" id="IPR042099">
    <property type="entry name" value="ANL_N_sf"/>
</dbReference>
<dbReference type="InterPro" id="IPR045851">
    <property type="entry name" value="AMP-bd_C_sf"/>
</dbReference>
<gene>
    <name evidence="8" type="ORF">GCM10007116_18090</name>
    <name evidence="7" type="ORF">HS1genome_1563</name>
</gene>
<dbReference type="Pfam" id="PF13193">
    <property type="entry name" value="AMP-binding_C"/>
    <property type="match status" value="1"/>
</dbReference>
<dbReference type="GO" id="GO:0015645">
    <property type="term" value="F:fatty acid ligase activity"/>
    <property type="evidence" value="ECO:0007669"/>
    <property type="project" value="TreeGrafter"/>
</dbReference>
<feature type="domain" description="AMP-binding enzyme C-terminal" evidence="6">
    <location>
        <begin position="463"/>
        <end position="541"/>
    </location>
</feature>
<protein>
    <submittedName>
        <fullName evidence="7">Acetyl-CoA synthetase</fullName>
    </submittedName>
</protein>
<organism evidence="7 9">
    <name type="scientific">Sulfodiicoccus acidiphilus</name>
    <dbReference type="NCBI Taxonomy" id="1670455"/>
    <lineage>
        <taxon>Archaea</taxon>
        <taxon>Thermoproteota</taxon>
        <taxon>Thermoprotei</taxon>
        <taxon>Sulfolobales</taxon>
        <taxon>Sulfolobaceae</taxon>
        <taxon>Sulfodiicoccus</taxon>
    </lineage>
</organism>
<dbReference type="OrthoDB" id="193284at2157"/>
<dbReference type="KEGG" id="sacd:HS1genome_1563"/>
<name>A0A348B4S2_9CREN</name>
<dbReference type="CDD" id="cd05972">
    <property type="entry name" value="MACS_like"/>
    <property type="match status" value="1"/>
</dbReference>
<dbReference type="InterPro" id="IPR000873">
    <property type="entry name" value="AMP-dep_synth/lig_dom"/>
</dbReference>
<reference evidence="7" key="3">
    <citation type="journal article" date="2019" name="BMC Res. Notes">
        <title>Complete genome sequence of the Sulfodiicoccus acidiphilus strain HS-1T, the first crenarchaeon that lacks polB3, isolated from an acidic hot spring in Ohwaku-dani, Hakone, Japan.</title>
        <authorList>
            <person name="Sakai H.D."/>
            <person name="Kurosawa N."/>
        </authorList>
    </citation>
    <scope>NUCLEOTIDE SEQUENCE</scope>
    <source>
        <strain evidence="7">HS-1</strain>
    </source>
</reference>
<dbReference type="GeneID" id="38667065"/>
<keyword evidence="2" id="KW-0436">Ligase</keyword>
<dbReference type="Gene3D" id="3.40.50.12780">
    <property type="entry name" value="N-terminal domain of ligase-like"/>
    <property type="match status" value="1"/>
</dbReference>
<reference evidence="8" key="1">
    <citation type="journal article" date="2014" name="Int. J. Syst. Evol. Microbiol.">
        <title>Complete genome sequence of Corynebacterium casei LMG S-19264T (=DSM 44701T), isolated from a smear-ripened cheese.</title>
        <authorList>
            <consortium name="US DOE Joint Genome Institute (JGI-PGF)"/>
            <person name="Walter F."/>
            <person name="Albersmeier A."/>
            <person name="Kalinowski J."/>
            <person name="Ruckert C."/>
        </authorList>
    </citation>
    <scope>NUCLEOTIDE SEQUENCE</scope>
    <source>
        <strain evidence="8">JCM 31740</strain>
    </source>
</reference>
<keyword evidence="4" id="KW-0067">ATP-binding</keyword>
<dbReference type="EMBL" id="AP018553">
    <property type="protein sequence ID" value="BBD73174.1"/>
    <property type="molecule type" value="Genomic_DNA"/>
</dbReference>
<dbReference type="PANTHER" id="PTHR43605">
    <property type="entry name" value="ACYL-COENZYME A SYNTHETASE"/>
    <property type="match status" value="1"/>
</dbReference>
<dbReference type="GO" id="GO:0006633">
    <property type="term" value="P:fatty acid biosynthetic process"/>
    <property type="evidence" value="ECO:0007669"/>
    <property type="project" value="TreeGrafter"/>
</dbReference>
<keyword evidence="9" id="KW-1185">Reference proteome</keyword>
<dbReference type="FunFam" id="3.30.300.30:FF:000005">
    <property type="entry name" value="Acyl-coenzyme A synthetase ACSM5, mitochondrial"/>
    <property type="match status" value="1"/>
</dbReference>
<dbReference type="GO" id="GO:0004321">
    <property type="term" value="F:fatty-acyl-CoA synthase activity"/>
    <property type="evidence" value="ECO:0007669"/>
    <property type="project" value="TreeGrafter"/>
</dbReference>
<dbReference type="EMBL" id="BMQS01000019">
    <property type="protein sequence ID" value="GGU01304.1"/>
    <property type="molecule type" value="Genomic_DNA"/>
</dbReference>
<evidence type="ECO:0000256" key="2">
    <source>
        <dbReference type="ARBA" id="ARBA00022598"/>
    </source>
</evidence>
<dbReference type="GO" id="GO:0006637">
    <property type="term" value="P:acyl-CoA metabolic process"/>
    <property type="evidence" value="ECO:0007669"/>
    <property type="project" value="TreeGrafter"/>
</dbReference>
<accession>A0A348B4S2</accession>
<evidence type="ECO:0000313" key="9">
    <source>
        <dbReference type="Proteomes" id="UP000276741"/>
    </source>
</evidence>
<dbReference type="Proteomes" id="UP000276741">
    <property type="component" value="Chromosome"/>
</dbReference>
<reference evidence="9" key="2">
    <citation type="submission" date="2018-04" db="EMBL/GenBank/DDBJ databases">
        <title>Complete genome sequence of Sulfodiicoccus acidiphilus strain HS-1.</title>
        <authorList>
            <person name="Sakai H.D."/>
            <person name="Kurosawa N."/>
        </authorList>
    </citation>
    <scope>NUCLEOTIDE SEQUENCE [LARGE SCALE GENOMIC DNA]</scope>
    <source>
        <strain evidence="9">HS-1</strain>
    </source>
</reference>